<dbReference type="EMBL" id="CM000782">
    <property type="protein sequence ID" value="AQK83584.1"/>
    <property type="molecule type" value="Genomic_DNA"/>
</dbReference>
<dbReference type="AlphaFoldDB" id="A0A1D6LWG9"/>
<sequence>MHRQPSPHAFSSSGSWAEQARAVPHGRSATFLLPELLHAQPQPHSKSSSAATFVPPLAAAVSSLTENEIRMEEE</sequence>
<accession>A0A1D6LWG9</accession>
<evidence type="ECO:0000256" key="1">
    <source>
        <dbReference type="SAM" id="MobiDB-lite"/>
    </source>
</evidence>
<gene>
    <name evidence="2" type="ORF">ZEAMMB73_Zm00001d037316</name>
</gene>
<evidence type="ECO:0000313" key="2">
    <source>
        <dbReference type="EMBL" id="AQK83584.1"/>
    </source>
</evidence>
<feature type="region of interest" description="Disordered" evidence="1">
    <location>
        <begin position="34"/>
        <end position="53"/>
    </location>
</feature>
<protein>
    <submittedName>
        <fullName evidence="2">Transcription factor PERIANTHIA</fullName>
    </submittedName>
</protein>
<dbReference type="EMBL" id="CM000782">
    <property type="protein sequence ID" value="AQK83579.1"/>
    <property type="molecule type" value="Genomic_DNA"/>
</dbReference>
<feature type="compositionally biased region" description="Polar residues" evidence="1">
    <location>
        <begin position="42"/>
        <end position="51"/>
    </location>
</feature>
<reference evidence="2" key="1">
    <citation type="submission" date="2015-12" db="EMBL/GenBank/DDBJ databases">
        <title>Update maize B73 reference genome by single molecule sequencing technologies.</title>
        <authorList>
            <consortium name="Maize Genome Sequencing Project"/>
            <person name="Ware D."/>
        </authorList>
    </citation>
    <scope>NUCLEOTIDE SEQUENCE</scope>
    <source>
        <tissue evidence="2">Seedling</tissue>
    </source>
</reference>
<organism evidence="2">
    <name type="scientific">Zea mays</name>
    <name type="common">Maize</name>
    <dbReference type="NCBI Taxonomy" id="4577"/>
    <lineage>
        <taxon>Eukaryota</taxon>
        <taxon>Viridiplantae</taxon>
        <taxon>Streptophyta</taxon>
        <taxon>Embryophyta</taxon>
        <taxon>Tracheophyta</taxon>
        <taxon>Spermatophyta</taxon>
        <taxon>Magnoliopsida</taxon>
        <taxon>Liliopsida</taxon>
        <taxon>Poales</taxon>
        <taxon>Poaceae</taxon>
        <taxon>PACMAD clade</taxon>
        <taxon>Panicoideae</taxon>
        <taxon>Andropogonodae</taxon>
        <taxon>Andropogoneae</taxon>
        <taxon>Tripsacinae</taxon>
        <taxon>Zea</taxon>
    </lineage>
</organism>
<feature type="region of interest" description="Disordered" evidence="1">
    <location>
        <begin position="1"/>
        <end position="23"/>
    </location>
</feature>
<proteinExistence type="predicted"/>
<name>A0A1D6LWG9_MAIZE</name>